<evidence type="ECO:0000256" key="2">
    <source>
        <dbReference type="ARBA" id="ARBA00005551"/>
    </source>
</evidence>
<feature type="transmembrane region" description="Helical" evidence="10">
    <location>
        <begin position="113"/>
        <end position="132"/>
    </location>
</feature>
<dbReference type="AlphaFoldDB" id="A0A938Y516"/>
<keyword evidence="6 10" id="KW-1133">Transmembrane helix</keyword>
<evidence type="ECO:0000256" key="10">
    <source>
        <dbReference type="SAM" id="Phobius"/>
    </source>
</evidence>
<feature type="transmembrane region" description="Helical" evidence="10">
    <location>
        <begin position="238"/>
        <end position="256"/>
    </location>
</feature>
<evidence type="ECO:0000259" key="11">
    <source>
        <dbReference type="Pfam" id="PF00999"/>
    </source>
</evidence>
<dbReference type="EMBL" id="JAERWK010000003">
    <property type="protein sequence ID" value="MBM9466186.1"/>
    <property type="molecule type" value="Genomic_DNA"/>
</dbReference>
<evidence type="ECO:0000256" key="8">
    <source>
        <dbReference type="ARBA" id="ARBA00023136"/>
    </source>
</evidence>
<feature type="transmembrane region" description="Helical" evidence="10">
    <location>
        <begin position="31"/>
        <end position="50"/>
    </location>
</feature>
<evidence type="ECO:0000256" key="5">
    <source>
        <dbReference type="ARBA" id="ARBA00022692"/>
    </source>
</evidence>
<feature type="transmembrane region" description="Helical" evidence="10">
    <location>
        <begin position="298"/>
        <end position="318"/>
    </location>
</feature>
<dbReference type="InterPro" id="IPR006153">
    <property type="entry name" value="Cation/H_exchanger_TM"/>
</dbReference>
<dbReference type="Gene3D" id="1.20.1530.20">
    <property type="match status" value="1"/>
</dbReference>
<dbReference type="GO" id="GO:1902600">
    <property type="term" value="P:proton transmembrane transport"/>
    <property type="evidence" value="ECO:0007669"/>
    <property type="project" value="InterPro"/>
</dbReference>
<feature type="transmembrane region" description="Helical" evidence="10">
    <location>
        <begin position="171"/>
        <end position="192"/>
    </location>
</feature>
<keyword evidence="7" id="KW-0406">Ion transport</keyword>
<evidence type="ECO:0000256" key="9">
    <source>
        <dbReference type="SAM" id="MobiDB-lite"/>
    </source>
</evidence>
<feature type="transmembrane region" description="Helical" evidence="10">
    <location>
        <begin position="56"/>
        <end position="77"/>
    </location>
</feature>
<comment type="caution">
    <text evidence="12">The sequence shown here is derived from an EMBL/GenBank/DDBJ whole genome shotgun (WGS) entry which is preliminary data.</text>
</comment>
<evidence type="ECO:0000256" key="3">
    <source>
        <dbReference type="ARBA" id="ARBA00022448"/>
    </source>
</evidence>
<name>A0A938Y516_9ACTN</name>
<dbReference type="GO" id="GO:0016020">
    <property type="term" value="C:membrane"/>
    <property type="evidence" value="ECO:0007669"/>
    <property type="project" value="UniProtKB-SubCell"/>
</dbReference>
<accession>A0A938Y516</accession>
<feature type="transmembrane region" description="Helical" evidence="10">
    <location>
        <begin position="144"/>
        <end position="165"/>
    </location>
</feature>
<feature type="region of interest" description="Disordered" evidence="9">
    <location>
        <begin position="391"/>
        <end position="414"/>
    </location>
</feature>
<feature type="transmembrane region" description="Helical" evidence="10">
    <location>
        <begin position="330"/>
        <end position="349"/>
    </location>
</feature>
<gene>
    <name evidence="12" type="ORF">JL106_02680</name>
</gene>
<evidence type="ECO:0000256" key="7">
    <source>
        <dbReference type="ARBA" id="ARBA00023065"/>
    </source>
</evidence>
<dbReference type="Proteomes" id="UP000663792">
    <property type="component" value="Unassembled WGS sequence"/>
</dbReference>
<feature type="domain" description="Cation/H+ exchanger transmembrane" evidence="11">
    <location>
        <begin position="18"/>
        <end position="376"/>
    </location>
</feature>
<keyword evidence="13" id="KW-1185">Reference proteome</keyword>
<evidence type="ECO:0000256" key="1">
    <source>
        <dbReference type="ARBA" id="ARBA00004141"/>
    </source>
</evidence>
<sequence length="414" mass="42027">MTGVDLVLVVGAVAVAPVLARLVGRVIELPLIVVELLLGVLIGPAVLGWVDPSQLLDFLAEFGVVMLFFLAGYEIDFGRIRGRPLRRSVLGWLLSLVLGVGGALLLAPDPATGVFVGIALTSTALGALVPIMRDAGLLGAPFGSAVMAVGAVGEFGPLVAIALFLSGRNPGTAAVVLIGFVVLAAAAILLAARGTHLRLHRLIAATLDTSGQFAVRIVLFVVAVLVAVSMVLGLDLLIGAFTAGVLVKIIFNGAPLDHVHRVESKLDAVGFGFLVPLFFLNTGLTFDLRALLADGGAMLLVPGLLVALLLVRGLPALLSAPVGSSPGDRGALVLLGATGLPIVIAVTQMGLDEQVLTPSLAAALVAAGLLSVLIYPLAGLALRRRLAGSRSTTAAQPASPESPGDAAGQPPVGR</sequence>
<dbReference type="PANTHER" id="PTHR43562">
    <property type="entry name" value="NAPA-TYPE SODIUM/HYDROGEN ANTIPORTER"/>
    <property type="match status" value="1"/>
</dbReference>
<feature type="transmembrane region" description="Helical" evidence="10">
    <location>
        <begin position="6"/>
        <end position="24"/>
    </location>
</feature>
<keyword evidence="3" id="KW-0813">Transport</keyword>
<keyword evidence="8 10" id="KW-0472">Membrane</keyword>
<feature type="transmembrane region" description="Helical" evidence="10">
    <location>
        <begin position="361"/>
        <end position="382"/>
    </location>
</feature>
<dbReference type="PANTHER" id="PTHR43562:SF1">
    <property type="entry name" value="NA(+)_H(+) ANTIPORTER YJBQ-RELATED"/>
    <property type="match status" value="1"/>
</dbReference>
<dbReference type="GO" id="GO:0015297">
    <property type="term" value="F:antiporter activity"/>
    <property type="evidence" value="ECO:0007669"/>
    <property type="project" value="UniProtKB-KW"/>
</dbReference>
<feature type="transmembrane region" description="Helical" evidence="10">
    <location>
        <begin position="89"/>
        <end position="107"/>
    </location>
</feature>
<keyword evidence="5 10" id="KW-0812">Transmembrane</keyword>
<evidence type="ECO:0000313" key="13">
    <source>
        <dbReference type="Proteomes" id="UP000663792"/>
    </source>
</evidence>
<dbReference type="Pfam" id="PF00999">
    <property type="entry name" value="Na_H_Exchanger"/>
    <property type="match status" value="1"/>
</dbReference>
<comment type="similarity">
    <text evidence="2">Belongs to the monovalent cation:proton antiporter 2 (CPA2) transporter (TC 2.A.37) family.</text>
</comment>
<organism evidence="12 13">
    <name type="scientific">Nakamurella leprariae</name>
    <dbReference type="NCBI Taxonomy" id="2803911"/>
    <lineage>
        <taxon>Bacteria</taxon>
        <taxon>Bacillati</taxon>
        <taxon>Actinomycetota</taxon>
        <taxon>Actinomycetes</taxon>
        <taxon>Nakamurellales</taxon>
        <taxon>Nakamurellaceae</taxon>
        <taxon>Nakamurella</taxon>
    </lineage>
</organism>
<evidence type="ECO:0000256" key="4">
    <source>
        <dbReference type="ARBA" id="ARBA00022449"/>
    </source>
</evidence>
<reference evidence="12" key="1">
    <citation type="submission" date="2021-01" db="EMBL/GenBank/DDBJ databases">
        <title>YIM 132084 draft genome.</title>
        <authorList>
            <person name="An D."/>
        </authorList>
    </citation>
    <scope>NUCLEOTIDE SEQUENCE</scope>
    <source>
        <strain evidence="12">YIM 132084</strain>
    </source>
</reference>
<comment type="subcellular location">
    <subcellularLocation>
        <location evidence="1">Membrane</location>
        <topology evidence="1">Multi-pass membrane protein</topology>
    </subcellularLocation>
</comment>
<dbReference type="InterPro" id="IPR038770">
    <property type="entry name" value="Na+/solute_symporter_sf"/>
</dbReference>
<feature type="transmembrane region" description="Helical" evidence="10">
    <location>
        <begin position="268"/>
        <end position="286"/>
    </location>
</feature>
<proteinExistence type="inferred from homology"/>
<evidence type="ECO:0000256" key="6">
    <source>
        <dbReference type="ARBA" id="ARBA00022989"/>
    </source>
</evidence>
<evidence type="ECO:0000313" key="12">
    <source>
        <dbReference type="EMBL" id="MBM9466186.1"/>
    </source>
</evidence>
<feature type="transmembrane region" description="Helical" evidence="10">
    <location>
        <begin position="213"/>
        <end position="232"/>
    </location>
</feature>
<keyword evidence="4" id="KW-0050">Antiport</keyword>
<protein>
    <submittedName>
        <fullName evidence="12">Cation:proton antiporter</fullName>
    </submittedName>
</protein>